<dbReference type="Proteomes" id="UP000243719">
    <property type="component" value="Unassembled WGS sequence"/>
</dbReference>
<dbReference type="PROSITE" id="PS51096">
    <property type="entry name" value="PTS_EIIA_TYPE_4"/>
    <property type="match status" value="1"/>
</dbReference>
<organism evidence="9 10">
    <name type="scientific">Chitinasiproducens palmae</name>
    <dbReference type="NCBI Taxonomy" id="1770053"/>
    <lineage>
        <taxon>Bacteria</taxon>
        <taxon>Pseudomonadati</taxon>
        <taxon>Pseudomonadota</taxon>
        <taxon>Betaproteobacteria</taxon>
        <taxon>Burkholderiales</taxon>
        <taxon>Burkholderiaceae</taxon>
        <taxon>Chitinasiproducens</taxon>
    </lineage>
</organism>
<dbReference type="InterPro" id="IPR004701">
    <property type="entry name" value="PTS_EIIA_man-typ"/>
</dbReference>
<sequence>MDGECASRGLARTCSENDMAGILIIAHAPLAGALRDCLEHIYCGLPARIGAIDVMPDCDVDALEARARREIDRLKGENGALVLCDVVGATPANTAARLTDMADVRVLCGVNLPMLVRAVCYRATPLDLLVEKAIAGGLKGIQTVEAASPSLLSCPTEHHAATNCHHHQ</sequence>
<keyword evidence="10" id="KW-1185">Reference proteome</keyword>
<evidence type="ECO:0000313" key="10">
    <source>
        <dbReference type="Proteomes" id="UP000243719"/>
    </source>
</evidence>
<name>A0A1H2PNK8_9BURK</name>
<evidence type="ECO:0000256" key="2">
    <source>
        <dbReference type="ARBA" id="ARBA00022448"/>
    </source>
</evidence>
<keyword evidence="7" id="KW-0418">Kinase</keyword>
<evidence type="ECO:0000256" key="7">
    <source>
        <dbReference type="ARBA" id="ARBA00022777"/>
    </source>
</evidence>
<keyword evidence="3" id="KW-0963">Cytoplasm</keyword>
<dbReference type="InterPro" id="IPR033887">
    <property type="entry name" value="PTS_IIA_man"/>
</dbReference>
<keyword evidence="4" id="KW-0762">Sugar transport</keyword>
<keyword evidence="6" id="KW-0598">Phosphotransferase system</keyword>
<dbReference type="AlphaFoldDB" id="A0A1H2PNK8"/>
<reference evidence="10" key="1">
    <citation type="submission" date="2016-09" db="EMBL/GenBank/DDBJ databases">
        <authorList>
            <person name="Varghese N."/>
            <person name="Submissions S."/>
        </authorList>
    </citation>
    <scope>NUCLEOTIDE SEQUENCE [LARGE SCALE GENOMIC DNA]</scope>
    <source>
        <strain evidence="10">JS23</strain>
    </source>
</reference>
<keyword evidence="2" id="KW-0813">Transport</keyword>
<accession>A0A1H2PNK8</accession>
<dbReference type="GO" id="GO:0005737">
    <property type="term" value="C:cytoplasm"/>
    <property type="evidence" value="ECO:0007669"/>
    <property type="project" value="UniProtKB-SubCell"/>
</dbReference>
<dbReference type="STRING" id="1770053.SAMN05216551_104302"/>
<comment type="subcellular location">
    <subcellularLocation>
        <location evidence="1">Cytoplasm</location>
    </subcellularLocation>
</comment>
<dbReference type="CDD" id="cd00006">
    <property type="entry name" value="PTS_IIA_man"/>
    <property type="match status" value="1"/>
</dbReference>
<dbReference type="Pfam" id="PF03610">
    <property type="entry name" value="EIIA-man"/>
    <property type="match status" value="1"/>
</dbReference>
<dbReference type="InterPro" id="IPR036662">
    <property type="entry name" value="PTS_EIIA_man-typ_sf"/>
</dbReference>
<dbReference type="GO" id="GO:0016020">
    <property type="term" value="C:membrane"/>
    <property type="evidence" value="ECO:0007669"/>
    <property type="project" value="InterPro"/>
</dbReference>
<dbReference type="PANTHER" id="PTHR33799">
    <property type="entry name" value="PTS PERMEASE-RELATED-RELATED"/>
    <property type="match status" value="1"/>
</dbReference>
<protein>
    <submittedName>
        <fullName evidence="9">PTS system, ascorbate-specific IIA component</fullName>
    </submittedName>
</protein>
<evidence type="ECO:0000256" key="1">
    <source>
        <dbReference type="ARBA" id="ARBA00004496"/>
    </source>
</evidence>
<dbReference type="GO" id="GO:0016301">
    <property type="term" value="F:kinase activity"/>
    <property type="evidence" value="ECO:0007669"/>
    <property type="project" value="UniProtKB-KW"/>
</dbReference>
<evidence type="ECO:0000313" key="9">
    <source>
        <dbReference type="EMBL" id="SDV48257.1"/>
    </source>
</evidence>
<evidence type="ECO:0000256" key="4">
    <source>
        <dbReference type="ARBA" id="ARBA00022597"/>
    </source>
</evidence>
<gene>
    <name evidence="9" type="ORF">SAMN05216551_104302</name>
</gene>
<evidence type="ECO:0000256" key="3">
    <source>
        <dbReference type="ARBA" id="ARBA00022490"/>
    </source>
</evidence>
<dbReference type="EMBL" id="FNLO01000004">
    <property type="protein sequence ID" value="SDV48257.1"/>
    <property type="molecule type" value="Genomic_DNA"/>
</dbReference>
<evidence type="ECO:0000256" key="6">
    <source>
        <dbReference type="ARBA" id="ARBA00022683"/>
    </source>
</evidence>
<dbReference type="PANTHER" id="PTHR33799:SF1">
    <property type="entry name" value="PTS SYSTEM MANNOSE-SPECIFIC EIIAB COMPONENT-RELATED"/>
    <property type="match status" value="1"/>
</dbReference>
<dbReference type="Gene3D" id="3.40.50.510">
    <property type="entry name" value="Phosphotransferase system, mannose-type IIA component"/>
    <property type="match status" value="1"/>
</dbReference>
<keyword evidence="5" id="KW-0808">Transferase</keyword>
<dbReference type="GO" id="GO:0009401">
    <property type="term" value="P:phosphoenolpyruvate-dependent sugar phosphotransferase system"/>
    <property type="evidence" value="ECO:0007669"/>
    <property type="project" value="UniProtKB-KW"/>
</dbReference>
<evidence type="ECO:0000259" key="8">
    <source>
        <dbReference type="PROSITE" id="PS51096"/>
    </source>
</evidence>
<feature type="domain" description="PTS EIIA type-4" evidence="8">
    <location>
        <begin position="19"/>
        <end position="141"/>
    </location>
</feature>
<proteinExistence type="predicted"/>
<evidence type="ECO:0000256" key="5">
    <source>
        <dbReference type="ARBA" id="ARBA00022679"/>
    </source>
</evidence>
<dbReference type="InterPro" id="IPR051471">
    <property type="entry name" value="Bacterial_PTS_sugar_comp"/>
</dbReference>
<dbReference type="SUPFAM" id="SSF53062">
    <property type="entry name" value="PTS system fructose IIA component-like"/>
    <property type="match status" value="1"/>
</dbReference>